<organism evidence="2 3">
    <name type="scientific">Bradyrhizobium hipponense</name>
    <dbReference type="NCBI Taxonomy" id="2605638"/>
    <lineage>
        <taxon>Bacteria</taxon>
        <taxon>Pseudomonadati</taxon>
        <taxon>Pseudomonadota</taxon>
        <taxon>Alphaproteobacteria</taxon>
        <taxon>Hyphomicrobiales</taxon>
        <taxon>Nitrobacteraceae</taxon>
        <taxon>Bradyrhizobium</taxon>
    </lineage>
</organism>
<reference evidence="2 3" key="1">
    <citation type="submission" date="2019-08" db="EMBL/GenBank/DDBJ databases">
        <title>Bradyrhizobium hipponensis sp. nov., a rhizobium isolated from a Lupinus angustifolius root nodule in Tunisia.</title>
        <authorList>
            <person name="Off K."/>
            <person name="Rejili M."/>
            <person name="Mars M."/>
            <person name="Brachmann A."/>
            <person name="Marin M."/>
        </authorList>
    </citation>
    <scope>NUCLEOTIDE SEQUENCE [LARGE SCALE GENOMIC DNA]</scope>
    <source>
        <strain evidence="3">aSej3</strain>
    </source>
</reference>
<sequence length="78" mass="8276">MRTNSTTGGSELLLSVIAIRLAVLVLAGWSLALLPRQGRDSDLGCVPLQAASIKAPTPTKMISSHVGDPTYDDMLMHD</sequence>
<dbReference type="EMBL" id="VSTH01000014">
    <property type="protein sequence ID" value="TYO67744.1"/>
    <property type="molecule type" value="Genomic_DNA"/>
</dbReference>
<dbReference type="RefSeq" id="WP_148737596.1">
    <property type="nucleotide sequence ID" value="NZ_VSTH01000014.1"/>
</dbReference>
<keyword evidence="1" id="KW-0472">Membrane</keyword>
<comment type="caution">
    <text evidence="2">The sequence shown here is derived from an EMBL/GenBank/DDBJ whole genome shotgun (WGS) entry which is preliminary data.</text>
</comment>
<gene>
    <name evidence="2" type="ORF">FXV83_02900</name>
</gene>
<accession>A0A5S4YVL5</accession>
<dbReference type="AlphaFoldDB" id="A0A5S4YVL5"/>
<protein>
    <submittedName>
        <fullName evidence="2">Uncharacterized protein</fullName>
    </submittedName>
</protein>
<feature type="transmembrane region" description="Helical" evidence="1">
    <location>
        <begin position="12"/>
        <end position="34"/>
    </location>
</feature>
<evidence type="ECO:0000313" key="2">
    <source>
        <dbReference type="EMBL" id="TYO67744.1"/>
    </source>
</evidence>
<keyword evidence="3" id="KW-1185">Reference proteome</keyword>
<keyword evidence="1" id="KW-0812">Transmembrane</keyword>
<proteinExistence type="predicted"/>
<evidence type="ECO:0000313" key="3">
    <source>
        <dbReference type="Proteomes" id="UP000324797"/>
    </source>
</evidence>
<dbReference type="Proteomes" id="UP000324797">
    <property type="component" value="Unassembled WGS sequence"/>
</dbReference>
<keyword evidence="1" id="KW-1133">Transmembrane helix</keyword>
<evidence type="ECO:0000256" key="1">
    <source>
        <dbReference type="SAM" id="Phobius"/>
    </source>
</evidence>
<name>A0A5S4YVL5_9BRAD</name>